<sequence length="173" mass="18022">MPVSWRSGWHTTGLTCRSGSTSAKPRPPGRRRRRGLSDQRTPGGPAGVVSGGQCQLAQHAGLTDLQAVESLRPILSAVRSETSKPVLVKIGPDLADSDIDEIADLAVQLGLAGIVATNTTVCRDGLATAGAAALGGGGVSGPRWRPRHGDPAAALCPRRRPVGAHQRGRHRNR</sequence>
<comment type="pathway">
    <text evidence="2">Pyrimidine metabolism; UMP biosynthesis via de novo pathway.</text>
</comment>
<dbReference type="GO" id="GO:0005737">
    <property type="term" value="C:cytoplasm"/>
    <property type="evidence" value="ECO:0007669"/>
    <property type="project" value="InterPro"/>
</dbReference>
<keyword evidence="4" id="KW-0288">FMN</keyword>
<dbReference type="AlphaFoldDB" id="X8BFR9"/>
<gene>
    <name evidence="9" type="ORF">I553_5943</name>
</gene>
<keyword evidence="3" id="KW-0285">Flavoprotein</keyword>
<dbReference type="GO" id="GO:0005886">
    <property type="term" value="C:plasma membrane"/>
    <property type="evidence" value="ECO:0007669"/>
    <property type="project" value="TreeGrafter"/>
</dbReference>
<comment type="caution">
    <text evidence="9">The sequence shown here is derived from an EMBL/GenBank/DDBJ whole genome shotgun (WGS) entry which is preliminary data.</text>
</comment>
<feature type="region of interest" description="Disordered" evidence="7">
    <location>
        <begin position="1"/>
        <end position="48"/>
    </location>
</feature>
<keyword evidence="5" id="KW-0665">Pyrimidine biosynthesis</keyword>
<comment type="cofactor">
    <cofactor evidence="1">
        <name>FMN</name>
        <dbReference type="ChEBI" id="CHEBI:58210"/>
    </cofactor>
</comment>
<dbReference type="InterPro" id="IPR050074">
    <property type="entry name" value="DHO_dehydrogenase"/>
</dbReference>
<evidence type="ECO:0000256" key="3">
    <source>
        <dbReference type="ARBA" id="ARBA00022630"/>
    </source>
</evidence>
<feature type="region of interest" description="Disordered" evidence="7">
    <location>
        <begin position="137"/>
        <end position="173"/>
    </location>
</feature>
<name>X8BFR9_MYCXE</name>
<dbReference type="GO" id="GO:0004152">
    <property type="term" value="F:dihydroorotate dehydrogenase activity"/>
    <property type="evidence" value="ECO:0007669"/>
    <property type="project" value="TreeGrafter"/>
</dbReference>
<dbReference type="PANTHER" id="PTHR48109:SF4">
    <property type="entry name" value="DIHYDROOROTATE DEHYDROGENASE (QUINONE), MITOCHONDRIAL"/>
    <property type="match status" value="1"/>
</dbReference>
<evidence type="ECO:0000256" key="5">
    <source>
        <dbReference type="ARBA" id="ARBA00022975"/>
    </source>
</evidence>
<feature type="domain" description="Dihydroorotate dehydrogenase catalytic" evidence="8">
    <location>
        <begin position="60"/>
        <end position="146"/>
    </location>
</feature>
<evidence type="ECO:0000313" key="9">
    <source>
        <dbReference type="EMBL" id="EUA42083.1"/>
    </source>
</evidence>
<dbReference type="PATRIC" id="fig|1299334.3.peg.4110"/>
<organism evidence="9">
    <name type="scientific">Mycobacterium xenopi 4042</name>
    <dbReference type="NCBI Taxonomy" id="1299334"/>
    <lineage>
        <taxon>Bacteria</taxon>
        <taxon>Bacillati</taxon>
        <taxon>Actinomycetota</taxon>
        <taxon>Actinomycetes</taxon>
        <taxon>Mycobacteriales</taxon>
        <taxon>Mycobacteriaceae</taxon>
        <taxon>Mycobacterium</taxon>
    </lineage>
</organism>
<evidence type="ECO:0000256" key="2">
    <source>
        <dbReference type="ARBA" id="ARBA00004725"/>
    </source>
</evidence>
<evidence type="ECO:0000259" key="8">
    <source>
        <dbReference type="Pfam" id="PF01180"/>
    </source>
</evidence>
<evidence type="ECO:0000256" key="7">
    <source>
        <dbReference type="SAM" id="MobiDB-lite"/>
    </source>
</evidence>
<dbReference type="Gene3D" id="3.20.20.70">
    <property type="entry name" value="Aldolase class I"/>
    <property type="match status" value="1"/>
</dbReference>
<dbReference type="GO" id="GO:0009220">
    <property type="term" value="P:pyrimidine ribonucleotide biosynthetic process"/>
    <property type="evidence" value="ECO:0007669"/>
    <property type="project" value="TreeGrafter"/>
</dbReference>
<dbReference type="InterPro" id="IPR013785">
    <property type="entry name" value="Aldolase_TIM"/>
</dbReference>
<accession>X8BFR9</accession>
<keyword evidence="6" id="KW-0560">Oxidoreductase</keyword>
<feature type="compositionally biased region" description="Polar residues" evidence="7">
    <location>
        <begin position="9"/>
        <end position="23"/>
    </location>
</feature>
<dbReference type="GO" id="GO:0006207">
    <property type="term" value="P:'de novo' pyrimidine nucleobase biosynthetic process"/>
    <property type="evidence" value="ECO:0007669"/>
    <property type="project" value="TreeGrafter"/>
</dbReference>
<reference evidence="9" key="1">
    <citation type="submission" date="2014-01" db="EMBL/GenBank/DDBJ databases">
        <authorList>
            <person name="Brown-Elliot B."/>
            <person name="Wallace R."/>
            <person name="Lenaerts A."/>
            <person name="Ordway D."/>
            <person name="DeGroote M.A."/>
            <person name="Parker T."/>
            <person name="Sizemore C."/>
            <person name="Tallon L.J."/>
            <person name="Sadzewicz L.K."/>
            <person name="Sengamalay N."/>
            <person name="Fraser C.M."/>
            <person name="Hine E."/>
            <person name="Shefchek K.A."/>
            <person name="Das S.P."/>
            <person name="Tettelin H."/>
        </authorList>
    </citation>
    <scope>NUCLEOTIDE SEQUENCE [LARGE SCALE GENOMIC DNA]</scope>
    <source>
        <strain evidence="9">4042</strain>
    </source>
</reference>
<evidence type="ECO:0000256" key="6">
    <source>
        <dbReference type="ARBA" id="ARBA00023002"/>
    </source>
</evidence>
<dbReference type="InterPro" id="IPR005720">
    <property type="entry name" value="Dihydroorotate_DH_cat"/>
</dbReference>
<dbReference type="PANTHER" id="PTHR48109">
    <property type="entry name" value="DIHYDROOROTATE DEHYDROGENASE (QUINONE), MITOCHONDRIAL-RELATED"/>
    <property type="match status" value="1"/>
</dbReference>
<dbReference type="EMBL" id="JAOB01000042">
    <property type="protein sequence ID" value="EUA42083.1"/>
    <property type="molecule type" value="Genomic_DNA"/>
</dbReference>
<evidence type="ECO:0000256" key="4">
    <source>
        <dbReference type="ARBA" id="ARBA00022643"/>
    </source>
</evidence>
<dbReference type="SUPFAM" id="SSF51395">
    <property type="entry name" value="FMN-linked oxidoreductases"/>
    <property type="match status" value="1"/>
</dbReference>
<evidence type="ECO:0000256" key="1">
    <source>
        <dbReference type="ARBA" id="ARBA00001917"/>
    </source>
</evidence>
<feature type="compositionally biased region" description="Basic residues" evidence="7">
    <location>
        <begin position="157"/>
        <end position="173"/>
    </location>
</feature>
<protein>
    <submittedName>
        <fullName evidence="9">Dihydroorotate dehydrogenase family protein</fullName>
    </submittedName>
</protein>
<dbReference type="Pfam" id="PF01180">
    <property type="entry name" value="DHO_dh"/>
    <property type="match status" value="1"/>
</dbReference>
<proteinExistence type="predicted"/>